<comment type="caution">
    <text evidence="2">The sequence shown here is derived from an EMBL/GenBank/DDBJ whole genome shotgun (WGS) entry which is preliminary data.</text>
</comment>
<name>A0A523B991_9CREN</name>
<proteinExistence type="predicted"/>
<dbReference type="SUPFAM" id="SSF47413">
    <property type="entry name" value="lambda repressor-like DNA-binding domains"/>
    <property type="match status" value="1"/>
</dbReference>
<feature type="domain" description="HTH cro/C1-type" evidence="1">
    <location>
        <begin position="22"/>
        <end position="49"/>
    </location>
</feature>
<evidence type="ECO:0000313" key="3">
    <source>
        <dbReference type="Proteomes" id="UP000315399"/>
    </source>
</evidence>
<evidence type="ECO:0000313" key="2">
    <source>
        <dbReference type="EMBL" id="TDA37496.1"/>
    </source>
</evidence>
<feature type="non-terminal residue" evidence="2">
    <location>
        <position position="98"/>
    </location>
</feature>
<dbReference type="CDD" id="cd00093">
    <property type="entry name" value="HTH_XRE"/>
    <property type="match status" value="1"/>
</dbReference>
<protein>
    <recommendedName>
        <fullName evidence="1">HTH cro/C1-type domain-containing protein</fullName>
    </recommendedName>
</protein>
<dbReference type="PANTHER" id="PTHR40730">
    <property type="entry name" value="TRANSCRIPTIONAL REGULATOR PROTEIN-LIKE PROTEIN"/>
    <property type="match status" value="1"/>
</dbReference>
<dbReference type="AlphaFoldDB" id="A0A523B991"/>
<dbReference type="GO" id="GO:0003677">
    <property type="term" value="F:DNA binding"/>
    <property type="evidence" value="ECO:0007669"/>
    <property type="project" value="InterPro"/>
</dbReference>
<dbReference type="PANTHER" id="PTHR40730:SF4">
    <property type="entry name" value="TRANSCRIPTIONAL REGULATOR"/>
    <property type="match status" value="1"/>
</dbReference>
<dbReference type="InterPro" id="IPR010982">
    <property type="entry name" value="Lambda_DNA-bd_dom_sf"/>
</dbReference>
<dbReference type="EMBL" id="QNVH01000071">
    <property type="protein sequence ID" value="TDA37496.1"/>
    <property type="molecule type" value="Genomic_DNA"/>
</dbReference>
<evidence type="ECO:0000259" key="1">
    <source>
        <dbReference type="PROSITE" id="PS50943"/>
    </source>
</evidence>
<dbReference type="Pfam" id="PF01381">
    <property type="entry name" value="HTH_3"/>
    <property type="match status" value="1"/>
</dbReference>
<reference evidence="2 3" key="1">
    <citation type="journal article" date="2019" name="Nat. Microbiol.">
        <title>Expanding anaerobic alkane metabolism in the domain of Archaea.</title>
        <authorList>
            <person name="Wang Y."/>
            <person name="Wegener G."/>
            <person name="Hou J."/>
            <person name="Wang F."/>
            <person name="Xiao X."/>
        </authorList>
    </citation>
    <scope>NUCLEOTIDE SEQUENCE [LARGE SCALE GENOMIC DNA]</scope>
    <source>
        <strain evidence="2">WYZ-LMO10</strain>
    </source>
</reference>
<accession>A0A523B991</accession>
<dbReference type="PROSITE" id="PS50943">
    <property type="entry name" value="HTH_CROC1"/>
    <property type="match status" value="1"/>
</dbReference>
<organism evidence="2 3">
    <name type="scientific">Thermoproteota archaeon</name>
    <dbReference type="NCBI Taxonomy" id="2056631"/>
    <lineage>
        <taxon>Archaea</taxon>
        <taxon>Thermoproteota</taxon>
    </lineage>
</organism>
<dbReference type="Gene3D" id="1.10.260.40">
    <property type="entry name" value="lambda repressor-like DNA-binding domains"/>
    <property type="match status" value="1"/>
</dbReference>
<dbReference type="InterPro" id="IPR001387">
    <property type="entry name" value="Cro/C1-type_HTH"/>
</dbReference>
<gene>
    <name evidence="2" type="ORF">DSO08_05730</name>
</gene>
<dbReference type="Proteomes" id="UP000315399">
    <property type="component" value="Unassembled WGS sequence"/>
</dbReference>
<sequence>MKAPCENLSKSILPSIRSMLAKKLVVEYGYTQTAAAKKLGLTQSALSRYLSMERGGRKELPQEVLSLIDATAKKLAESSIPQEEFDLILCSICSKYRS</sequence>